<dbReference type="Pfam" id="PF01609">
    <property type="entry name" value="DDE_Tnp_1"/>
    <property type="match status" value="1"/>
</dbReference>
<keyword evidence="3" id="KW-1185">Reference proteome</keyword>
<dbReference type="OrthoDB" id="47830at2"/>
<gene>
    <name evidence="2" type="ORF">E1I18_01235</name>
</gene>
<dbReference type="PANTHER" id="PTHR34614">
    <property type="match status" value="1"/>
</dbReference>
<reference evidence="2 3" key="1">
    <citation type="submission" date="2019-03" db="EMBL/GenBank/DDBJ databases">
        <title>Characterization of a novel Mycoplasma cynos real-time PCR assay.</title>
        <authorList>
            <person name="Tallmadge R.L."/>
            <person name="Mitchell P.K."/>
            <person name="Goodman L."/>
        </authorList>
    </citation>
    <scope>NUCLEOTIDE SEQUENCE [LARGE SCALE GENOMIC DNA]</scope>
    <source>
        <strain evidence="2 3">1642</strain>
    </source>
</reference>
<feature type="non-terminal residue" evidence="2">
    <location>
        <position position="419"/>
    </location>
</feature>
<dbReference type="GO" id="GO:0004803">
    <property type="term" value="F:transposase activity"/>
    <property type="evidence" value="ECO:0007669"/>
    <property type="project" value="InterPro"/>
</dbReference>
<dbReference type="Proteomes" id="UP000320801">
    <property type="component" value="Unassembled WGS sequence"/>
</dbReference>
<dbReference type="PANTHER" id="PTHR34614:SF2">
    <property type="entry name" value="TRANSPOSASE IS4-LIKE DOMAIN-CONTAINING PROTEIN"/>
    <property type="match status" value="1"/>
</dbReference>
<dbReference type="RefSeq" id="WP_141483796.1">
    <property type="nucleotide sequence ID" value="NZ_SMDN01000004.1"/>
</dbReference>
<dbReference type="GO" id="GO:0006313">
    <property type="term" value="P:DNA transposition"/>
    <property type="evidence" value="ECO:0007669"/>
    <property type="project" value="InterPro"/>
</dbReference>
<protein>
    <submittedName>
        <fullName evidence="2">IS4/IS5 family transposase</fullName>
    </submittedName>
</protein>
<dbReference type="InterPro" id="IPR002559">
    <property type="entry name" value="Transposase_11"/>
</dbReference>
<evidence type="ECO:0000313" key="3">
    <source>
        <dbReference type="Proteomes" id="UP000320801"/>
    </source>
</evidence>
<proteinExistence type="predicted"/>
<comment type="caution">
    <text evidence="2">The sequence shown here is derived from an EMBL/GenBank/DDBJ whole genome shotgun (WGS) entry which is preliminary data.</text>
</comment>
<accession>A0A507SRR0</accession>
<name>A0A507SRR0_9BACT</name>
<dbReference type="EMBL" id="SMDN01000004">
    <property type="protein sequence ID" value="TQC53941.1"/>
    <property type="molecule type" value="Genomic_DNA"/>
</dbReference>
<evidence type="ECO:0000313" key="2">
    <source>
        <dbReference type="EMBL" id="TQC53941.1"/>
    </source>
</evidence>
<organism evidence="2 3">
    <name type="scientific">Mycoplasmopsis mucosicanis</name>
    <dbReference type="NCBI Taxonomy" id="458208"/>
    <lineage>
        <taxon>Bacteria</taxon>
        <taxon>Bacillati</taxon>
        <taxon>Mycoplasmatota</taxon>
        <taxon>Mycoplasmoidales</taxon>
        <taxon>Metamycoplasmataceae</taxon>
        <taxon>Mycoplasmopsis</taxon>
    </lineage>
</organism>
<dbReference type="GO" id="GO:0003677">
    <property type="term" value="F:DNA binding"/>
    <property type="evidence" value="ECO:0007669"/>
    <property type="project" value="InterPro"/>
</dbReference>
<evidence type="ECO:0000259" key="1">
    <source>
        <dbReference type="Pfam" id="PF01609"/>
    </source>
</evidence>
<feature type="domain" description="Transposase IS4-like" evidence="1">
    <location>
        <begin position="197"/>
        <end position="401"/>
    </location>
</feature>
<sequence length="419" mass="49089">MLDKFRMVQVPKGAKISKQKNGEWVQLVVDREYIKSKKYYKEKKVLIGLITTNENGERMMFPNEKYFNYFSDESVVEIEKDLEFSDTLSFGTYAVFDLIFKKIGIDDILKNIFGTNSTIIKALVCYYSSNCSNTIQGFKTWLFKNYAGLEKVKSESTISEILNKHLTAEKIAKFSELWLKNYQRNLNNNVNKSYVNIDSTNVNTSSKNVKKAEYGYAKENKNEPIINIGLVTDQINNFPLFYEIYAGSVTDMSQCDILIEKIKTIGIKDHCLVMDRGYFSAKNIHNIDKKGYSFIIMAKLWNKNLQRILDENKDKFKHKISNLTSDKKSFGMIVKDKVFDDVNKKFNIVLLYEPIKESERVSFYTEYFTRLVEQVKNMKKLTKEVEHNFSEYLDFELDEKRRILSVTPKEESFEKHIKN</sequence>
<dbReference type="AlphaFoldDB" id="A0A507SRR0"/>